<dbReference type="PANTHER" id="PTHR10366">
    <property type="entry name" value="NAD DEPENDENT EPIMERASE/DEHYDRATASE"/>
    <property type="match status" value="1"/>
</dbReference>
<dbReference type="AlphaFoldDB" id="A0A6J1DLK3"/>
<dbReference type="OrthoDB" id="2735536at2759"/>
<name>A0A6J1DLK3_MOMCH</name>
<proteinExistence type="predicted"/>
<evidence type="ECO:0000256" key="1">
    <source>
        <dbReference type="ARBA" id="ARBA00022857"/>
    </source>
</evidence>
<dbReference type="PANTHER" id="PTHR10366:SF369">
    <property type="entry name" value="CINNAMOYL-COA REDUCTASE-LIKE PROTEIN"/>
    <property type="match status" value="1"/>
</dbReference>
<dbReference type="InterPro" id="IPR036291">
    <property type="entry name" value="NAD(P)-bd_dom_sf"/>
</dbReference>
<feature type="domain" description="NAD-dependent epimerase/dehydratase" evidence="3">
    <location>
        <begin position="10"/>
        <end position="250"/>
    </location>
</feature>
<reference evidence="5" key="1">
    <citation type="submission" date="2025-08" db="UniProtKB">
        <authorList>
            <consortium name="RefSeq"/>
        </authorList>
    </citation>
    <scope>IDENTIFICATION</scope>
    <source>
        <strain evidence="5">OHB3-1</strain>
    </source>
</reference>
<accession>A0A6J1DLK3</accession>
<dbReference type="Pfam" id="PF01370">
    <property type="entry name" value="Epimerase"/>
    <property type="match status" value="1"/>
</dbReference>
<dbReference type="KEGG" id="mcha:111022053"/>
<keyword evidence="1" id="KW-0521">NADP</keyword>
<dbReference type="FunFam" id="3.40.50.720:FF:000219">
    <property type="entry name" value="Cinnamoyl-CoA reductase 1"/>
    <property type="match status" value="1"/>
</dbReference>
<evidence type="ECO:0000256" key="2">
    <source>
        <dbReference type="ARBA" id="ARBA00023002"/>
    </source>
</evidence>
<dbReference type="Proteomes" id="UP000504603">
    <property type="component" value="Unplaced"/>
</dbReference>
<sequence>MSTSENGELVCVTGGSGCIGSWLVHLLLRRGYSVHATVQNLKDDKETKHLEDLEGADTRLRLFQIDLLHYYSIVPAVTGCAGVFHLASPCIVDAVEDPERDLLDPAIKGTLNVLTAAKEAGVQRVVVTSSISAMIPNPHWPANVVRNEECWTDIDYCKSKGLWYSVSKTLAEKAAWEFSKEKGLDVVVINPGTVMGPLIPPRINASMKMLLQLLEGCSETFEDVFIGIVHFKDVALAHILVYENKSATGRHFCAESISRYSDYAAKVAELYPQYKVPRSIEDTQPDLVRAKDGAKKLMDLGMKFIPMEEIIKDAVEDLKRKGYISEPL</sequence>
<dbReference type="CDD" id="cd08958">
    <property type="entry name" value="FR_SDR_e"/>
    <property type="match status" value="1"/>
</dbReference>
<evidence type="ECO:0000313" key="5">
    <source>
        <dbReference type="RefSeq" id="XP_022154908.1"/>
    </source>
</evidence>
<dbReference type="RefSeq" id="XP_022154908.1">
    <property type="nucleotide sequence ID" value="XM_022299216.1"/>
</dbReference>
<keyword evidence="2" id="KW-0560">Oxidoreductase</keyword>
<organism evidence="4 5">
    <name type="scientific">Momordica charantia</name>
    <name type="common">Bitter gourd</name>
    <name type="synonym">Balsam pear</name>
    <dbReference type="NCBI Taxonomy" id="3673"/>
    <lineage>
        <taxon>Eukaryota</taxon>
        <taxon>Viridiplantae</taxon>
        <taxon>Streptophyta</taxon>
        <taxon>Embryophyta</taxon>
        <taxon>Tracheophyta</taxon>
        <taxon>Spermatophyta</taxon>
        <taxon>Magnoliopsida</taxon>
        <taxon>eudicotyledons</taxon>
        <taxon>Gunneridae</taxon>
        <taxon>Pentapetalae</taxon>
        <taxon>rosids</taxon>
        <taxon>fabids</taxon>
        <taxon>Cucurbitales</taxon>
        <taxon>Cucurbitaceae</taxon>
        <taxon>Momordiceae</taxon>
        <taxon>Momordica</taxon>
    </lineage>
</organism>
<evidence type="ECO:0000313" key="4">
    <source>
        <dbReference type="Proteomes" id="UP000504603"/>
    </source>
</evidence>
<gene>
    <name evidence="5" type="primary">LOC111022053</name>
</gene>
<dbReference type="SUPFAM" id="SSF51735">
    <property type="entry name" value="NAD(P)-binding Rossmann-fold domains"/>
    <property type="match status" value="1"/>
</dbReference>
<keyword evidence="4" id="KW-1185">Reference proteome</keyword>
<dbReference type="Gene3D" id="3.40.50.720">
    <property type="entry name" value="NAD(P)-binding Rossmann-like Domain"/>
    <property type="match status" value="1"/>
</dbReference>
<evidence type="ECO:0000259" key="3">
    <source>
        <dbReference type="Pfam" id="PF01370"/>
    </source>
</evidence>
<dbReference type="GeneID" id="111022053"/>
<dbReference type="GO" id="GO:0016616">
    <property type="term" value="F:oxidoreductase activity, acting on the CH-OH group of donors, NAD or NADP as acceptor"/>
    <property type="evidence" value="ECO:0007669"/>
    <property type="project" value="TreeGrafter"/>
</dbReference>
<dbReference type="InterPro" id="IPR050425">
    <property type="entry name" value="NAD(P)_dehydrat-like"/>
</dbReference>
<protein>
    <submittedName>
        <fullName evidence="5">Cinnamoyl-CoA reductase 1</fullName>
    </submittedName>
</protein>
<dbReference type="InterPro" id="IPR001509">
    <property type="entry name" value="Epimerase_deHydtase"/>
</dbReference>